<organism evidence="1">
    <name type="scientific">marine sediment metagenome</name>
    <dbReference type="NCBI Taxonomy" id="412755"/>
    <lineage>
        <taxon>unclassified sequences</taxon>
        <taxon>metagenomes</taxon>
        <taxon>ecological metagenomes</taxon>
    </lineage>
</organism>
<proteinExistence type="predicted"/>
<dbReference type="AlphaFoldDB" id="A0A0F9ENG2"/>
<evidence type="ECO:0000313" key="1">
    <source>
        <dbReference type="EMBL" id="KKL25413.1"/>
    </source>
</evidence>
<protein>
    <submittedName>
        <fullName evidence="1">Uncharacterized protein</fullName>
    </submittedName>
</protein>
<accession>A0A0F9ENG2</accession>
<reference evidence="1" key="1">
    <citation type="journal article" date="2015" name="Nature">
        <title>Complex archaea that bridge the gap between prokaryotes and eukaryotes.</title>
        <authorList>
            <person name="Spang A."/>
            <person name="Saw J.H."/>
            <person name="Jorgensen S.L."/>
            <person name="Zaremba-Niedzwiedzka K."/>
            <person name="Martijn J."/>
            <person name="Lind A.E."/>
            <person name="van Eijk R."/>
            <person name="Schleper C."/>
            <person name="Guy L."/>
            <person name="Ettema T.J."/>
        </authorList>
    </citation>
    <scope>NUCLEOTIDE SEQUENCE</scope>
</reference>
<dbReference type="EMBL" id="LAZR01036223">
    <property type="protein sequence ID" value="KKL25413.1"/>
    <property type="molecule type" value="Genomic_DNA"/>
</dbReference>
<sequence>MPLTPEEIEERLIVLEEGLKRRLRSSRAFTTNPLALATDLDDLGSVKTHLDFEEAPLTPVDPQEDVLRVSAVDVSGVTGLRLTDSASTDTTIVARTRTLNISLGAFTVHTGSPLHTQVANTSVWAFDDTVAQESITAAIVVPEDYVSGDTVRLHYYMASATSGAVSWNVYGYSREEGENYANPGTAFTVNDTVQGTAANLGIVDFSLSTIAISAGDNLRIRVRRSGANGSDTAAGDAYLVGVAFVYTAFF</sequence>
<gene>
    <name evidence="1" type="ORF">LCGC14_2405580</name>
</gene>
<name>A0A0F9ENG2_9ZZZZ</name>
<comment type="caution">
    <text evidence="1">The sequence shown here is derived from an EMBL/GenBank/DDBJ whole genome shotgun (WGS) entry which is preliminary data.</text>
</comment>